<evidence type="ECO:0000313" key="6">
    <source>
        <dbReference type="Proteomes" id="UP001244427"/>
    </source>
</evidence>
<comment type="caution">
    <text evidence="5">The sequence shown here is derived from an EMBL/GenBank/DDBJ whole genome shotgun (WGS) entry which is preliminary data.</text>
</comment>
<dbReference type="GO" id="GO:0003677">
    <property type="term" value="F:DNA binding"/>
    <property type="evidence" value="ECO:0007669"/>
    <property type="project" value="UniProtKB-KW"/>
</dbReference>
<dbReference type="PRINTS" id="PR00038">
    <property type="entry name" value="HTHLUXR"/>
</dbReference>
<keyword evidence="3" id="KW-0804">Transcription</keyword>
<dbReference type="Proteomes" id="UP001244427">
    <property type="component" value="Unassembled WGS sequence"/>
</dbReference>
<dbReference type="Gene3D" id="1.10.10.10">
    <property type="entry name" value="Winged helix-like DNA-binding domain superfamily/Winged helix DNA-binding domain"/>
    <property type="match status" value="1"/>
</dbReference>
<dbReference type="InterPro" id="IPR000792">
    <property type="entry name" value="Tscrpt_reg_LuxR_C"/>
</dbReference>
<name>A0AAW8ET10_9MICO</name>
<dbReference type="GO" id="GO:0006355">
    <property type="term" value="P:regulation of DNA-templated transcription"/>
    <property type="evidence" value="ECO:0007669"/>
    <property type="project" value="InterPro"/>
</dbReference>
<evidence type="ECO:0000313" key="5">
    <source>
        <dbReference type="EMBL" id="MDQ0646432.1"/>
    </source>
</evidence>
<feature type="domain" description="HTH luxR-type" evidence="4">
    <location>
        <begin position="480"/>
        <end position="545"/>
    </location>
</feature>
<dbReference type="InterPro" id="IPR036388">
    <property type="entry name" value="WH-like_DNA-bd_sf"/>
</dbReference>
<keyword evidence="2" id="KW-0238">DNA-binding</keyword>
<dbReference type="SUPFAM" id="SSF46894">
    <property type="entry name" value="C-terminal effector domain of the bipartite response regulators"/>
    <property type="match status" value="1"/>
</dbReference>
<dbReference type="RefSeq" id="WP_307293390.1">
    <property type="nucleotide sequence ID" value="NZ_JAUSXV010000001.1"/>
</dbReference>
<dbReference type="PROSITE" id="PS50043">
    <property type="entry name" value="HTH_LUXR_2"/>
    <property type="match status" value="1"/>
</dbReference>
<dbReference type="Pfam" id="PF00196">
    <property type="entry name" value="GerE"/>
    <property type="match status" value="1"/>
</dbReference>
<dbReference type="PANTHER" id="PTHR44688">
    <property type="entry name" value="DNA-BINDING TRANSCRIPTIONAL ACTIVATOR DEVR_DOSR"/>
    <property type="match status" value="1"/>
</dbReference>
<organism evidence="5 6">
    <name type="scientific">Microbacterium natoriense</name>
    <dbReference type="NCBI Taxonomy" id="284570"/>
    <lineage>
        <taxon>Bacteria</taxon>
        <taxon>Bacillati</taxon>
        <taxon>Actinomycetota</taxon>
        <taxon>Actinomycetes</taxon>
        <taxon>Micrococcales</taxon>
        <taxon>Microbacteriaceae</taxon>
        <taxon>Microbacterium</taxon>
    </lineage>
</organism>
<evidence type="ECO:0000256" key="2">
    <source>
        <dbReference type="ARBA" id="ARBA00023125"/>
    </source>
</evidence>
<dbReference type="PANTHER" id="PTHR44688:SF16">
    <property type="entry name" value="DNA-BINDING TRANSCRIPTIONAL ACTIVATOR DEVR_DOSR"/>
    <property type="match status" value="1"/>
</dbReference>
<gene>
    <name evidence="5" type="ORF">QFZ53_000628</name>
</gene>
<sequence>MTIGSPSDHGARAPIPAALIASLPDTVPDDVLSALRLGDPGAALRAALDGHDLSSATDVLRIAWFDLLRDDHLHESRTALERLPAAALTSHPLLAMALGILLNADGLRRTKAAYYFGLASLGIRSWTERTPASERALVLSSESAALRLMGKSALSVRSARAGVAALEEIRDDRAALIGYLPRLYSQLGTSLYYGGAETTALQVFARGYAEFGEADVSSFSSLSMMAGIHALRGNMTEAASFVAIARGEPWTDEQRAMYTGTFYRLAEALLALERFDTGMAAQHLAAMRHDRRSIEHWVAIGRVEAMTELFAGDPAGALARLEELVVLRGSEGQAAANRSRLVTIRSVLHLALGNHEAAATVLRRDAGRTPQDHVDRARVALATGATSDALRHLRAIAGRTQSTRTLAQALTLESAIALRAGSGRRTDVLLRQLISTIRQSQQRTALRLVPPEDSALLSEALTRMGAADLAEIGEIGSLLAEPDRPRLTSRERAVLEVLVRSGSRSAIAAELFVSPNTVKTHMKSLYRKLGARTREEALTIAMHRRLISPTSLDTLS</sequence>
<evidence type="ECO:0000259" key="4">
    <source>
        <dbReference type="PROSITE" id="PS50043"/>
    </source>
</evidence>
<protein>
    <submittedName>
        <fullName evidence="5">ATP/maltotriose-dependent transcriptional regulator MalT</fullName>
    </submittedName>
</protein>
<accession>A0AAW8ET10</accession>
<keyword evidence="1" id="KW-0805">Transcription regulation</keyword>
<evidence type="ECO:0000256" key="1">
    <source>
        <dbReference type="ARBA" id="ARBA00023015"/>
    </source>
</evidence>
<dbReference type="InterPro" id="IPR016032">
    <property type="entry name" value="Sig_transdc_resp-reg_C-effctor"/>
</dbReference>
<dbReference type="EMBL" id="JAUSXV010000001">
    <property type="protein sequence ID" value="MDQ0646432.1"/>
    <property type="molecule type" value="Genomic_DNA"/>
</dbReference>
<evidence type="ECO:0000256" key="3">
    <source>
        <dbReference type="ARBA" id="ARBA00023163"/>
    </source>
</evidence>
<proteinExistence type="predicted"/>
<reference evidence="5 6" key="1">
    <citation type="submission" date="2023-07" db="EMBL/GenBank/DDBJ databases">
        <title>Comparative genomics of wheat-associated soil bacteria to identify genetic determinants of phenazine resistance.</title>
        <authorList>
            <person name="Mouncey N."/>
        </authorList>
    </citation>
    <scope>NUCLEOTIDE SEQUENCE [LARGE SCALE GENOMIC DNA]</scope>
    <source>
        <strain evidence="5 6">W4I9-1</strain>
    </source>
</reference>
<dbReference type="CDD" id="cd06170">
    <property type="entry name" value="LuxR_C_like"/>
    <property type="match status" value="1"/>
</dbReference>
<dbReference type="SMART" id="SM00421">
    <property type="entry name" value="HTH_LUXR"/>
    <property type="match status" value="1"/>
</dbReference>
<keyword evidence="6" id="KW-1185">Reference proteome</keyword>
<dbReference type="AlphaFoldDB" id="A0AAW8ET10"/>